<keyword evidence="3" id="KW-0597">Phosphoprotein</keyword>
<proteinExistence type="inferred from homology"/>
<organism evidence="14 15">
    <name type="scientific">Schistosoma rodhaini</name>
    <dbReference type="NCBI Taxonomy" id="6188"/>
    <lineage>
        <taxon>Eukaryota</taxon>
        <taxon>Metazoa</taxon>
        <taxon>Spiralia</taxon>
        <taxon>Lophotrochozoa</taxon>
        <taxon>Platyhelminthes</taxon>
        <taxon>Trematoda</taxon>
        <taxon>Digenea</taxon>
        <taxon>Strigeidida</taxon>
        <taxon>Schistosomatoidea</taxon>
        <taxon>Schistosomatidae</taxon>
        <taxon>Schistosoma</taxon>
    </lineage>
</organism>
<evidence type="ECO:0000256" key="9">
    <source>
        <dbReference type="ARBA" id="ARBA00023212"/>
    </source>
</evidence>
<accession>A0AA85FE10</accession>
<dbReference type="WBParaSite" id="SRDH1_47460.1">
    <property type="protein sequence ID" value="SRDH1_47460.1"/>
    <property type="gene ID" value="SRDH1_47460"/>
</dbReference>
<keyword evidence="5 10" id="KW-0547">Nucleotide-binding</keyword>
<dbReference type="Proteomes" id="UP000050792">
    <property type="component" value="Unassembled WGS sequence"/>
</dbReference>
<evidence type="ECO:0000313" key="14">
    <source>
        <dbReference type="Proteomes" id="UP000050792"/>
    </source>
</evidence>
<feature type="coiled-coil region" evidence="11">
    <location>
        <begin position="982"/>
        <end position="1052"/>
    </location>
</feature>
<feature type="region of interest" description="Disordered" evidence="12">
    <location>
        <begin position="1207"/>
        <end position="1287"/>
    </location>
</feature>
<dbReference type="GO" id="GO:0005524">
    <property type="term" value="F:ATP binding"/>
    <property type="evidence" value="ECO:0007669"/>
    <property type="project" value="UniProtKB-UniRule"/>
</dbReference>
<feature type="coiled-coil region" evidence="11">
    <location>
        <begin position="746"/>
        <end position="787"/>
    </location>
</feature>
<comment type="subcellular location">
    <subcellularLocation>
        <location evidence="1">Cytoplasm</location>
        <location evidence="1">Cytoskeleton</location>
        <location evidence="1">Spindle</location>
    </subcellularLocation>
</comment>
<feature type="region of interest" description="Disordered" evidence="12">
    <location>
        <begin position="891"/>
        <end position="919"/>
    </location>
</feature>
<evidence type="ECO:0000256" key="4">
    <source>
        <dbReference type="ARBA" id="ARBA00022701"/>
    </source>
</evidence>
<dbReference type="SMART" id="SM00129">
    <property type="entry name" value="KISc"/>
    <property type="match status" value="1"/>
</dbReference>
<evidence type="ECO:0000313" key="15">
    <source>
        <dbReference type="WBParaSite" id="SRDH1_47460.1"/>
    </source>
</evidence>
<dbReference type="InterPro" id="IPR027417">
    <property type="entry name" value="P-loop_NTPase"/>
</dbReference>
<dbReference type="PANTHER" id="PTHR47970:SF29">
    <property type="entry name" value="KINESIN FAMILY MEMBER 20B"/>
    <property type="match status" value="1"/>
</dbReference>
<dbReference type="InterPro" id="IPR019821">
    <property type="entry name" value="Kinesin_motor_CS"/>
</dbReference>
<dbReference type="PANTHER" id="PTHR47970">
    <property type="entry name" value="KINESIN-LIKE PROTEIN KIF11"/>
    <property type="match status" value="1"/>
</dbReference>
<dbReference type="GO" id="GO:0007018">
    <property type="term" value="P:microtubule-based movement"/>
    <property type="evidence" value="ECO:0007669"/>
    <property type="project" value="InterPro"/>
</dbReference>
<feature type="compositionally biased region" description="Polar residues" evidence="12">
    <location>
        <begin position="689"/>
        <end position="699"/>
    </location>
</feature>
<dbReference type="GO" id="GO:0005876">
    <property type="term" value="C:spindle microtubule"/>
    <property type="evidence" value="ECO:0007669"/>
    <property type="project" value="TreeGrafter"/>
</dbReference>
<protein>
    <recommendedName>
        <fullName evidence="13">Kinesin motor domain-containing protein</fullName>
    </recommendedName>
</protein>
<evidence type="ECO:0000256" key="10">
    <source>
        <dbReference type="PROSITE-ProRule" id="PRU00283"/>
    </source>
</evidence>
<dbReference type="GO" id="GO:0005634">
    <property type="term" value="C:nucleus"/>
    <property type="evidence" value="ECO:0007669"/>
    <property type="project" value="TreeGrafter"/>
</dbReference>
<dbReference type="PROSITE" id="PS50067">
    <property type="entry name" value="KINESIN_MOTOR_2"/>
    <property type="match status" value="1"/>
</dbReference>
<dbReference type="InterPro" id="IPR047149">
    <property type="entry name" value="KIF11-like"/>
</dbReference>
<keyword evidence="6 10" id="KW-0067">ATP-binding</keyword>
<evidence type="ECO:0000259" key="13">
    <source>
        <dbReference type="PROSITE" id="PS50067"/>
    </source>
</evidence>
<feature type="compositionally biased region" description="Basic and acidic residues" evidence="12">
    <location>
        <begin position="1231"/>
        <end position="1240"/>
    </location>
</feature>
<feature type="region of interest" description="Disordered" evidence="12">
    <location>
        <begin position="1165"/>
        <end position="1184"/>
    </location>
</feature>
<evidence type="ECO:0000256" key="8">
    <source>
        <dbReference type="ARBA" id="ARBA00023175"/>
    </source>
</evidence>
<evidence type="ECO:0000256" key="5">
    <source>
        <dbReference type="ARBA" id="ARBA00022741"/>
    </source>
</evidence>
<evidence type="ECO:0000256" key="3">
    <source>
        <dbReference type="ARBA" id="ARBA00022553"/>
    </source>
</evidence>
<reference evidence="15" key="2">
    <citation type="submission" date="2023-11" db="UniProtKB">
        <authorList>
            <consortium name="WormBaseParasite"/>
        </authorList>
    </citation>
    <scope>IDENTIFICATION</scope>
</reference>
<evidence type="ECO:0000256" key="2">
    <source>
        <dbReference type="ARBA" id="ARBA00022490"/>
    </source>
</evidence>
<dbReference type="GO" id="GO:0008574">
    <property type="term" value="F:plus-end-directed microtubule motor activity"/>
    <property type="evidence" value="ECO:0007669"/>
    <property type="project" value="TreeGrafter"/>
</dbReference>
<dbReference type="GO" id="GO:0072686">
    <property type="term" value="C:mitotic spindle"/>
    <property type="evidence" value="ECO:0007669"/>
    <property type="project" value="TreeGrafter"/>
</dbReference>
<dbReference type="GO" id="GO:0008017">
    <property type="term" value="F:microtubule binding"/>
    <property type="evidence" value="ECO:0007669"/>
    <property type="project" value="InterPro"/>
</dbReference>
<feature type="compositionally biased region" description="Basic residues" evidence="12">
    <location>
        <begin position="1241"/>
        <end position="1251"/>
    </location>
</feature>
<name>A0AA85FE10_9TREM</name>
<feature type="domain" description="Kinesin motor" evidence="13">
    <location>
        <begin position="57"/>
        <end position="510"/>
    </location>
</feature>
<evidence type="ECO:0000256" key="11">
    <source>
        <dbReference type="SAM" id="Coils"/>
    </source>
</evidence>
<comment type="similarity">
    <text evidence="10">Belongs to the TRAFAC class myosin-kinesin ATPase superfamily. Kinesin family.</text>
</comment>
<dbReference type="InterPro" id="IPR001752">
    <property type="entry name" value="Kinesin_motor_dom"/>
</dbReference>
<evidence type="ECO:0000256" key="1">
    <source>
        <dbReference type="ARBA" id="ARBA00004186"/>
    </source>
</evidence>
<evidence type="ECO:0000256" key="7">
    <source>
        <dbReference type="ARBA" id="ARBA00023054"/>
    </source>
</evidence>
<evidence type="ECO:0000256" key="12">
    <source>
        <dbReference type="SAM" id="MobiDB-lite"/>
    </source>
</evidence>
<keyword evidence="7 11" id="KW-0175">Coiled coil</keyword>
<dbReference type="Pfam" id="PF00225">
    <property type="entry name" value="Kinesin"/>
    <property type="match status" value="1"/>
</dbReference>
<keyword evidence="14" id="KW-1185">Reference proteome</keyword>
<feature type="binding site" evidence="10">
    <location>
        <begin position="150"/>
        <end position="157"/>
    </location>
    <ligand>
        <name>ATP</name>
        <dbReference type="ChEBI" id="CHEBI:30616"/>
    </ligand>
</feature>
<sequence length="1334" mass="150671">MTGLGLDDRVSVLSFICPRVPSVGMVEGFRLSSINCNLLADFESCTRDAQVAHYSHSMKVYLRLRPYACDNGLSSKTVLSCPDKCTVIACPPEMDGPKHSFRNLQKSANKFTFNQVFRESDTQHKVFEIVAADKIRAFIEGLNGLIFAYGTTSSGKTYTLQGTRESIGIIPRSIYSIFSLVKHKSDPFLMPKDFSDVVCLDEDEVQKILAEKTSLIRYSESIFENNSFPHQVKEQTILNDTFTDQNPRFKLTSDIRFSFWMSFVEIYNETFYDLLDPTQCSSILTVQPNGITSTRNNQNITNSRNIFSVNSNTSHASSFANQPRRTPLELRTDKNGNLFIKGVKWYPVSSPEEALRLLAVGRHCQKVASTRLNQASSRSHSILCVKAVRVVDKNNPNFARVSTLMFCDLAGSERSVKAATGGQTLRIREAGNINSSLLTLGRCIECLRYNQVHPDNPKLVPYRDSKLTRLFQGFFTGQGRACMIVNASPNPELFDETLHALRFAALARQVIVEVNPVAETSVLHPNKVKCKQKNIKQIKSSNQPIATKVVESDSVLEPQSPRWSEDDLDKKTLSLDEVSGEVSSPVDLEYLSSSQAMTPSNNDGTELVLDHFNKEELITMVKDLSEQLFESKGQLVEQEARLRAEMCDNMNQQIIDFENKFEALLKSRENFLYEESNVRMRNIVQSVNQRQTRLTNSSKRLCPNDSEASSSDEDTSQIDNSLQENVVKIKQSLGVCDNCSAQTIKIAQLLQTIKRSDDQIAELQGDLADQKDIIENLMRELDRIRVENRRLGFTVAQQQQSNKLKTDVQIQTELNDEHLVSSNDSLKADDLDDSCITINLPKIMAFAHNHATDKMNSLSFYGSPESKMTIQGNANQSLNSGTPSTIVKAPNKLLPGEKQPLPDHTIQPSVDPKKKHQTNDEVKCLHHKNDYIINDVRESRISEGLLSFLEHESSFQQQEIVEQLRRQIYEIEEKFALKHDALVKSETAFHELKSQYEDLSQRLISQTNELHQSNLKLTKLKQLHAEELKICNDDAQKRIDQMKIDLKVALEQNNVLLARVPNTDMNVQTSIIVEPSIHTDSISMQTSLCQMNELSMQVSSLSLGVSIAIQTEECNEVDASKSVCTVHAAIPHQNEELSENNNACISENATNQVKRNLRNASRLRLKQNGGRLTQRLGPPKLPNLPSPIPSSICLSDSELELSITLHEEEVAKENINNTSDEETEENDDDDVRSCKSEPRNTNRRLVRHKQVIKTLEKTSQKQQKRQTRSTAAVSITSTNHRRLPPLAESTQLLPDSFFQEQLDEALESVDIELKKTEQRNLRQLHSRQATRKRR</sequence>
<keyword evidence="4" id="KW-0493">Microtubule</keyword>
<dbReference type="InterPro" id="IPR036961">
    <property type="entry name" value="Kinesin_motor_dom_sf"/>
</dbReference>
<keyword evidence="2" id="KW-0963">Cytoplasm</keyword>
<dbReference type="GO" id="GO:0051231">
    <property type="term" value="P:spindle elongation"/>
    <property type="evidence" value="ECO:0007669"/>
    <property type="project" value="TreeGrafter"/>
</dbReference>
<feature type="region of interest" description="Disordered" evidence="12">
    <location>
        <begin position="689"/>
        <end position="718"/>
    </location>
</feature>
<dbReference type="SUPFAM" id="SSF52540">
    <property type="entry name" value="P-loop containing nucleoside triphosphate hydrolases"/>
    <property type="match status" value="1"/>
</dbReference>
<dbReference type="GO" id="GO:0090307">
    <property type="term" value="P:mitotic spindle assembly"/>
    <property type="evidence" value="ECO:0007669"/>
    <property type="project" value="TreeGrafter"/>
</dbReference>
<evidence type="ECO:0000256" key="6">
    <source>
        <dbReference type="ARBA" id="ARBA00022840"/>
    </source>
</evidence>
<dbReference type="Gene3D" id="3.40.850.10">
    <property type="entry name" value="Kinesin motor domain"/>
    <property type="match status" value="1"/>
</dbReference>
<dbReference type="PROSITE" id="PS00411">
    <property type="entry name" value="KINESIN_MOTOR_1"/>
    <property type="match status" value="1"/>
</dbReference>
<feature type="compositionally biased region" description="Acidic residues" evidence="12">
    <location>
        <begin position="1219"/>
        <end position="1230"/>
    </location>
</feature>
<keyword evidence="8 10" id="KW-0505">Motor protein</keyword>
<reference evidence="14" key="1">
    <citation type="submission" date="2022-06" db="EMBL/GenBank/DDBJ databases">
        <authorList>
            <person name="Berger JAMES D."/>
            <person name="Berger JAMES D."/>
        </authorList>
    </citation>
    <scope>NUCLEOTIDE SEQUENCE [LARGE SCALE GENOMIC DNA]</scope>
</reference>
<keyword evidence="9" id="KW-0206">Cytoskeleton</keyword>
<dbReference type="PRINTS" id="PR00380">
    <property type="entry name" value="KINESINHEAVY"/>
</dbReference>